<evidence type="ECO:0000259" key="3">
    <source>
        <dbReference type="Pfam" id="PF00501"/>
    </source>
</evidence>
<organism evidence="4">
    <name type="scientific">Cuerna arida</name>
    <dbReference type="NCBI Taxonomy" id="1464854"/>
    <lineage>
        <taxon>Eukaryota</taxon>
        <taxon>Metazoa</taxon>
        <taxon>Ecdysozoa</taxon>
        <taxon>Arthropoda</taxon>
        <taxon>Hexapoda</taxon>
        <taxon>Insecta</taxon>
        <taxon>Pterygota</taxon>
        <taxon>Neoptera</taxon>
        <taxon>Paraneoptera</taxon>
        <taxon>Hemiptera</taxon>
        <taxon>Auchenorrhyncha</taxon>
        <taxon>Membracoidea</taxon>
        <taxon>Cicadellidae</taxon>
        <taxon>Cicadellinae</taxon>
        <taxon>Proconiini</taxon>
        <taxon>Cuerna</taxon>
    </lineage>
</organism>
<dbReference type="PANTHER" id="PTHR43201:SF8">
    <property type="entry name" value="ACYL-COA SYNTHETASE FAMILY MEMBER 3"/>
    <property type="match status" value="1"/>
</dbReference>
<name>A0A1B6FIG5_9HEMI</name>
<dbReference type="PROSITE" id="PS00455">
    <property type="entry name" value="AMP_BINDING"/>
    <property type="match status" value="1"/>
</dbReference>
<dbReference type="PANTHER" id="PTHR43201">
    <property type="entry name" value="ACYL-COA SYNTHETASE"/>
    <property type="match status" value="1"/>
</dbReference>
<dbReference type="SUPFAM" id="SSF56801">
    <property type="entry name" value="Acetyl-CoA synthetase-like"/>
    <property type="match status" value="1"/>
</dbReference>
<protein>
    <recommendedName>
        <fullName evidence="3">AMP-dependent synthetase/ligase domain-containing protein</fullName>
    </recommendedName>
</protein>
<dbReference type="EMBL" id="GECZ01019771">
    <property type="protein sequence ID" value="JAS49998.1"/>
    <property type="molecule type" value="Transcribed_RNA"/>
</dbReference>
<feature type="domain" description="AMP-dependent synthetase/ligase" evidence="3">
    <location>
        <begin position="62"/>
        <end position="366"/>
    </location>
</feature>
<dbReference type="InterPro" id="IPR042099">
    <property type="entry name" value="ANL_N_sf"/>
</dbReference>
<dbReference type="Pfam" id="PF00501">
    <property type="entry name" value="AMP-binding"/>
    <property type="match status" value="1"/>
</dbReference>
<dbReference type="AlphaFoldDB" id="A0A1B6FIG5"/>
<gene>
    <name evidence="4" type="ORF">g.24191</name>
</gene>
<dbReference type="GO" id="GO:0031956">
    <property type="term" value="F:medium-chain fatty acid-CoA ligase activity"/>
    <property type="evidence" value="ECO:0007669"/>
    <property type="project" value="TreeGrafter"/>
</dbReference>
<sequence length="422" mass="47528">MLLLITLLSTGKHVTGYHSSRKDLRVLYKFYHQHTQTTAPVTLSSATGHKQKFLKFDQPVFKYAAHHGNKSALRDKYGEYNYGGLLSSSRKFAKILSEAVESKAEERIVFLCPNDATYVVTQWACWISGQTAVPLSRHFPQPLMEYFVNDCDAKLLVTTSQYSNTMTELAKKTNKHLIVLEDSLRAEAMVHEIEGTTRNDMNVSESSQILEESTKTFDNNRPALILYTSGSTGPPKGVVLSHKNLQAQVSSQVEAWQWQPSDVILHSLPLHHIHGVVNALLTPLMVGAKCIMHPAFNPKEVWNEFLSGQEGTSDRVSIFMGVPTMYINLLNEYDQSLTKNERMVEYVKATCSQKNQIDGEWISATAFTSVRLVAHGHGSFHPGAIWHDRDRYGTVQPTPWREKAWVCGYTNAWCEGTSCETE</sequence>
<dbReference type="GO" id="GO:0006631">
    <property type="term" value="P:fatty acid metabolic process"/>
    <property type="evidence" value="ECO:0007669"/>
    <property type="project" value="TreeGrafter"/>
</dbReference>
<evidence type="ECO:0000256" key="1">
    <source>
        <dbReference type="ARBA" id="ARBA00006432"/>
    </source>
</evidence>
<evidence type="ECO:0000313" key="4">
    <source>
        <dbReference type="EMBL" id="JAS49998.1"/>
    </source>
</evidence>
<feature type="chain" id="PRO_5008582864" description="AMP-dependent synthetase/ligase domain-containing protein" evidence="2">
    <location>
        <begin position="17"/>
        <end position="422"/>
    </location>
</feature>
<dbReference type="Gene3D" id="3.40.50.12780">
    <property type="entry name" value="N-terminal domain of ligase-like"/>
    <property type="match status" value="1"/>
</dbReference>
<feature type="signal peptide" evidence="2">
    <location>
        <begin position="1"/>
        <end position="16"/>
    </location>
</feature>
<evidence type="ECO:0000256" key="2">
    <source>
        <dbReference type="SAM" id="SignalP"/>
    </source>
</evidence>
<reference evidence="4" key="1">
    <citation type="submission" date="2015-11" db="EMBL/GenBank/DDBJ databases">
        <title>De novo transcriptome assembly of four potential Pierce s Disease insect vectors from Arizona vineyards.</title>
        <authorList>
            <person name="Tassone E.E."/>
        </authorList>
    </citation>
    <scope>NUCLEOTIDE SEQUENCE</scope>
</reference>
<keyword evidence="2" id="KW-0732">Signal</keyword>
<dbReference type="InterPro" id="IPR000873">
    <property type="entry name" value="AMP-dep_synth/lig_dom"/>
</dbReference>
<accession>A0A1B6FIG5</accession>
<dbReference type="InterPro" id="IPR020845">
    <property type="entry name" value="AMP-binding_CS"/>
</dbReference>
<comment type="similarity">
    <text evidence="1">Belongs to the ATP-dependent AMP-binding enzyme family.</text>
</comment>
<proteinExistence type="inferred from homology"/>